<evidence type="ECO:0000259" key="7">
    <source>
        <dbReference type="SMART" id="SM00226"/>
    </source>
</evidence>
<dbReference type="Pfam" id="PF01451">
    <property type="entry name" value="LMWPc"/>
    <property type="match status" value="1"/>
</dbReference>
<dbReference type="GO" id="GO:0004725">
    <property type="term" value="F:protein tyrosine phosphatase activity"/>
    <property type="evidence" value="ECO:0007669"/>
    <property type="project" value="UniProtKB-EC"/>
</dbReference>
<dbReference type="AlphaFoldDB" id="A0A1C2EFL4"/>
<dbReference type="SUPFAM" id="SSF52788">
    <property type="entry name" value="Phosphotyrosine protein phosphatases I"/>
    <property type="match status" value="1"/>
</dbReference>
<dbReference type="OrthoDB" id="9784339at2"/>
<feature type="active site" description="Nucleophile" evidence="6">
    <location>
        <position position="9"/>
    </location>
</feature>
<feature type="active site" description="Proton donor" evidence="6">
    <location>
        <position position="117"/>
    </location>
</feature>
<evidence type="ECO:0000256" key="4">
    <source>
        <dbReference type="ARBA" id="ARBA00022912"/>
    </source>
</evidence>
<evidence type="ECO:0000313" key="8">
    <source>
        <dbReference type="EMBL" id="OCX25716.1"/>
    </source>
</evidence>
<dbReference type="RefSeq" id="WP_065986257.1">
    <property type="nucleotide sequence ID" value="NZ_MDEN01000047.1"/>
</dbReference>
<dbReference type="PANTHER" id="PTHR11717">
    <property type="entry name" value="LOW MOLECULAR WEIGHT PROTEIN TYROSINE PHOSPHATASE"/>
    <property type="match status" value="1"/>
</dbReference>
<evidence type="ECO:0000256" key="5">
    <source>
        <dbReference type="ARBA" id="ARBA00051722"/>
    </source>
</evidence>
<keyword evidence="3" id="KW-0378">Hydrolase</keyword>
<evidence type="ECO:0000313" key="9">
    <source>
        <dbReference type="Proteomes" id="UP000095143"/>
    </source>
</evidence>
<accession>A0A1C2EFL4</accession>
<feature type="domain" description="Phosphotyrosine protein phosphatase I" evidence="7">
    <location>
        <begin position="3"/>
        <end position="143"/>
    </location>
</feature>
<gene>
    <name evidence="8" type="ORF">BBI10_01545</name>
</gene>
<comment type="catalytic activity">
    <reaction evidence="5">
        <text>O-phospho-L-tyrosyl-[protein] + H2O = L-tyrosyl-[protein] + phosphate</text>
        <dbReference type="Rhea" id="RHEA:10684"/>
        <dbReference type="Rhea" id="RHEA-COMP:10136"/>
        <dbReference type="Rhea" id="RHEA-COMP:20101"/>
        <dbReference type="ChEBI" id="CHEBI:15377"/>
        <dbReference type="ChEBI" id="CHEBI:43474"/>
        <dbReference type="ChEBI" id="CHEBI:46858"/>
        <dbReference type="ChEBI" id="CHEBI:61978"/>
        <dbReference type="EC" id="3.1.3.48"/>
    </reaction>
</comment>
<name>A0A1C2EFL4_9PSED</name>
<reference evidence="8 9" key="1">
    <citation type="submission" date="2016-08" db="EMBL/GenBank/DDBJ databases">
        <title>Whole genome sequence of Pseudomonas graminis strain UASWS1507, a potential biological control agent for agriculture.</title>
        <authorList>
            <person name="Crovadore J."/>
            <person name="Calmin G."/>
            <person name="Chablais R."/>
            <person name="Cochard B."/>
            <person name="Lefort F."/>
        </authorList>
    </citation>
    <scope>NUCLEOTIDE SEQUENCE [LARGE SCALE GENOMIC DNA]</scope>
    <source>
        <strain evidence="8 9">UASWS1507</strain>
    </source>
</reference>
<dbReference type="InterPro" id="IPR017867">
    <property type="entry name" value="Tyr_phospatase_low_mol_wt"/>
</dbReference>
<dbReference type="EC" id="3.1.3.48" evidence="2"/>
<evidence type="ECO:0000256" key="3">
    <source>
        <dbReference type="ARBA" id="ARBA00022801"/>
    </source>
</evidence>
<evidence type="ECO:0000256" key="1">
    <source>
        <dbReference type="ARBA" id="ARBA00011063"/>
    </source>
</evidence>
<comment type="similarity">
    <text evidence="1">Belongs to the low molecular weight phosphotyrosine protein phosphatase family.</text>
</comment>
<evidence type="ECO:0000256" key="2">
    <source>
        <dbReference type="ARBA" id="ARBA00013064"/>
    </source>
</evidence>
<evidence type="ECO:0000256" key="6">
    <source>
        <dbReference type="PIRSR" id="PIRSR617867-1"/>
    </source>
</evidence>
<keyword evidence="4" id="KW-0904">Protein phosphatase</keyword>
<organism evidence="8 9">
    <name type="scientific">Pseudomonas graminis</name>
    <dbReference type="NCBI Taxonomy" id="158627"/>
    <lineage>
        <taxon>Bacteria</taxon>
        <taxon>Pseudomonadati</taxon>
        <taxon>Pseudomonadota</taxon>
        <taxon>Gammaproteobacteria</taxon>
        <taxon>Pseudomonadales</taxon>
        <taxon>Pseudomonadaceae</taxon>
        <taxon>Pseudomonas</taxon>
    </lineage>
</organism>
<dbReference type="PRINTS" id="PR00719">
    <property type="entry name" value="LMWPTPASE"/>
</dbReference>
<proteinExistence type="inferred from homology"/>
<dbReference type="InterPro" id="IPR023485">
    <property type="entry name" value="Ptyr_pPase"/>
</dbReference>
<dbReference type="InterPro" id="IPR036196">
    <property type="entry name" value="Ptyr_pPase_sf"/>
</dbReference>
<comment type="caution">
    <text evidence="8">The sequence shown here is derived from an EMBL/GenBank/DDBJ whole genome shotgun (WGS) entry which is preliminary data.</text>
</comment>
<dbReference type="PANTHER" id="PTHR11717:SF31">
    <property type="entry name" value="LOW MOLECULAR WEIGHT PROTEIN-TYROSINE-PHOSPHATASE ETP-RELATED"/>
    <property type="match status" value="1"/>
</dbReference>
<dbReference type="Proteomes" id="UP000095143">
    <property type="component" value="Unassembled WGS sequence"/>
</dbReference>
<dbReference type="EMBL" id="MDEN01000047">
    <property type="protein sequence ID" value="OCX25716.1"/>
    <property type="molecule type" value="Genomic_DNA"/>
</dbReference>
<sequence>MFSNVLVVCVGNICRSPMAEAMFRQRVPNARVQISSAGTHAMLSSTIDPLAQAVLHVNGVPAHKHRSRQIDRQMLHEAELILVMEHRQTQSVLKLAPEVRGKTFLIGKWQQALEIADPYRRPKLAFEQTYEQLSRCVDDWLPYLQSGDPR</sequence>
<dbReference type="SMART" id="SM00226">
    <property type="entry name" value="LMWPc"/>
    <property type="match status" value="1"/>
</dbReference>
<feature type="active site" evidence="6">
    <location>
        <position position="15"/>
    </location>
</feature>
<protein>
    <recommendedName>
        <fullName evidence="2">protein-tyrosine-phosphatase</fullName>
        <ecNumber evidence="2">3.1.3.48</ecNumber>
    </recommendedName>
</protein>
<dbReference type="InterPro" id="IPR050438">
    <property type="entry name" value="LMW_PTPase"/>
</dbReference>
<dbReference type="CDD" id="cd16343">
    <property type="entry name" value="LMWPTP"/>
    <property type="match status" value="1"/>
</dbReference>
<dbReference type="Gene3D" id="3.40.50.2300">
    <property type="match status" value="1"/>
</dbReference>